<dbReference type="EMBL" id="CP068570">
    <property type="protein sequence ID" value="QQZ50987.1"/>
    <property type="molecule type" value="Genomic_DNA"/>
</dbReference>
<name>A0A974SAS1_9CAUL</name>
<reference evidence="2" key="1">
    <citation type="submission" date="2021-01" db="EMBL/GenBank/DDBJ databases">
        <title>Genome sequence of Phenylobacterium sp. 20VBR1 isolated from a valley glaceir, Ny-Alesund, Svalbard.</title>
        <authorList>
            <person name="Thomas F.A."/>
            <person name="Krishnan K.P."/>
            <person name="Sinha R.K."/>
        </authorList>
    </citation>
    <scope>NUCLEOTIDE SEQUENCE</scope>
    <source>
        <strain evidence="2">20VBR1</strain>
    </source>
</reference>
<accession>A0A974SAS1</accession>
<organism evidence="2">
    <name type="scientific">Phenylobacterium glaciei</name>
    <dbReference type="NCBI Taxonomy" id="2803784"/>
    <lineage>
        <taxon>Bacteria</taxon>
        <taxon>Pseudomonadati</taxon>
        <taxon>Pseudomonadota</taxon>
        <taxon>Alphaproteobacteria</taxon>
        <taxon>Caulobacterales</taxon>
        <taxon>Caulobacteraceae</taxon>
        <taxon>Phenylobacterium</taxon>
    </lineage>
</organism>
<dbReference type="AlphaFoldDB" id="A0A974SAS1"/>
<protein>
    <submittedName>
        <fullName evidence="2">Uncharacterized protein</fullName>
    </submittedName>
</protein>
<sequence length="51" mass="5475">MPDFDHTGGWKPSAYRAAIGRVILARVEVGRPSPPSSQIRRCPAGRPCTVG</sequence>
<gene>
    <name evidence="2" type="ORF">JKL49_07190</name>
</gene>
<evidence type="ECO:0000313" key="2">
    <source>
        <dbReference type="EMBL" id="QQZ50987.1"/>
    </source>
</evidence>
<proteinExistence type="predicted"/>
<evidence type="ECO:0000256" key="1">
    <source>
        <dbReference type="SAM" id="MobiDB-lite"/>
    </source>
</evidence>
<feature type="region of interest" description="Disordered" evidence="1">
    <location>
        <begin position="32"/>
        <end position="51"/>
    </location>
</feature>